<dbReference type="Gene3D" id="2.130.10.130">
    <property type="entry name" value="Integrin alpha, N-terminal"/>
    <property type="match status" value="1"/>
</dbReference>
<name>X1I2M3_9ZZZZ</name>
<dbReference type="AlphaFoldDB" id="X1I2M3"/>
<accession>X1I2M3</accession>
<evidence type="ECO:0008006" key="3">
    <source>
        <dbReference type="Google" id="ProtNLM"/>
    </source>
</evidence>
<dbReference type="Pfam" id="PF13517">
    <property type="entry name" value="FG-GAP_3"/>
    <property type="match status" value="1"/>
</dbReference>
<evidence type="ECO:0000256" key="1">
    <source>
        <dbReference type="ARBA" id="ARBA00022729"/>
    </source>
</evidence>
<reference evidence="2" key="1">
    <citation type="journal article" date="2014" name="Front. Microbiol.">
        <title>High frequency of phylogenetically diverse reductive dehalogenase-homologous genes in deep subseafloor sedimentary metagenomes.</title>
        <authorList>
            <person name="Kawai M."/>
            <person name="Futagami T."/>
            <person name="Toyoda A."/>
            <person name="Takaki Y."/>
            <person name="Nishi S."/>
            <person name="Hori S."/>
            <person name="Arai W."/>
            <person name="Tsubouchi T."/>
            <person name="Morono Y."/>
            <person name="Uchiyama I."/>
            <person name="Ito T."/>
            <person name="Fujiyama A."/>
            <person name="Inagaki F."/>
            <person name="Takami H."/>
        </authorList>
    </citation>
    <scope>NUCLEOTIDE SEQUENCE</scope>
    <source>
        <strain evidence="2">Expedition CK06-06</strain>
    </source>
</reference>
<sequence>RNDGDIFTEVTKDAGILSNVLNFGLGIAVSDFSGDGLADLILVGEWMPVRLFLNSGPTLEEITGQNWMPDSRGWWKSICSGDFDQDGDTDYLLGNLGLNFQIKPTPEEPASIYANDFDNNGSLDAIMSYFIRGKNYPIYPKDDLGSQIPDINRRYPSYGSFADQTISDIFSEKELNNSLLLQANTFSSSYLENLGNNQFELSDLPFSAQLSPVNSMRSDDYNNDGHPDVLLAGNFYGSRIQFGRLDANKGTFAYG</sequence>
<protein>
    <recommendedName>
        <fullName evidence="3">VCBS repeat-containing protein</fullName>
    </recommendedName>
</protein>
<dbReference type="PANTHER" id="PTHR46580">
    <property type="entry name" value="SENSOR KINASE-RELATED"/>
    <property type="match status" value="1"/>
</dbReference>
<comment type="caution">
    <text evidence="2">The sequence shown here is derived from an EMBL/GenBank/DDBJ whole genome shotgun (WGS) entry which is preliminary data.</text>
</comment>
<feature type="non-terminal residue" evidence="2">
    <location>
        <position position="1"/>
    </location>
</feature>
<dbReference type="InterPro" id="IPR028994">
    <property type="entry name" value="Integrin_alpha_N"/>
</dbReference>
<dbReference type="PANTHER" id="PTHR46580:SF4">
    <property type="entry name" value="ATP_GTP-BINDING PROTEIN"/>
    <property type="match status" value="1"/>
</dbReference>
<organism evidence="2">
    <name type="scientific">marine sediment metagenome</name>
    <dbReference type="NCBI Taxonomy" id="412755"/>
    <lineage>
        <taxon>unclassified sequences</taxon>
        <taxon>metagenomes</taxon>
        <taxon>ecological metagenomes</taxon>
    </lineage>
</organism>
<proteinExistence type="predicted"/>
<gene>
    <name evidence="2" type="ORF">S03H2_35072</name>
</gene>
<keyword evidence="1" id="KW-0732">Signal</keyword>
<evidence type="ECO:0000313" key="2">
    <source>
        <dbReference type="EMBL" id="GAH60334.1"/>
    </source>
</evidence>
<dbReference type="InterPro" id="IPR013517">
    <property type="entry name" value="FG-GAP"/>
</dbReference>
<dbReference type="SUPFAM" id="SSF69318">
    <property type="entry name" value="Integrin alpha N-terminal domain"/>
    <property type="match status" value="1"/>
</dbReference>
<dbReference type="EMBL" id="BARU01021435">
    <property type="protein sequence ID" value="GAH60334.1"/>
    <property type="molecule type" value="Genomic_DNA"/>
</dbReference>